<accession>A0A1G7SVD0</accession>
<dbReference type="AlphaFoldDB" id="A0A1G7SVD0"/>
<dbReference type="Gene3D" id="1.10.10.60">
    <property type="entry name" value="Homeodomain-like"/>
    <property type="match status" value="1"/>
</dbReference>
<dbReference type="PANTHER" id="PTHR46796">
    <property type="entry name" value="HTH-TYPE TRANSCRIPTIONAL ACTIVATOR RHAS-RELATED"/>
    <property type="match status" value="1"/>
</dbReference>
<organism evidence="5 6">
    <name type="scientific">Pseudonocardia oroxyli</name>
    <dbReference type="NCBI Taxonomy" id="366584"/>
    <lineage>
        <taxon>Bacteria</taxon>
        <taxon>Bacillati</taxon>
        <taxon>Actinomycetota</taxon>
        <taxon>Actinomycetes</taxon>
        <taxon>Pseudonocardiales</taxon>
        <taxon>Pseudonocardiaceae</taxon>
        <taxon>Pseudonocardia</taxon>
    </lineage>
</organism>
<dbReference type="InterPro" id="IPR050204">
    <property type="entry name" value="AraC_XylS_family_regulators"/>
</dbReference>
<evidence type="ECO:0000313" key="6">
    <source>
        <dbReference type="Proteomes" id="UP000198967"/>
    </source>
</evidence>
<dbReference type="SMART" id="SM00342">
    <property type="entry name" value="HTH_ARAC"/>
    <property type="match status" value="1"/>
</dbReference>
<dbReference type="SUPFAM" id="SSF46689">
    <property type="entry name" value="Homeodomain-like"/>
    <property type="match status" value="2"/>
</dbReference>
<dbReference type="GO" id="GO:0003700">
    <property type="term" value="F:DNA-binding transcription factor activity"/>
    <property type="evidence" value="ECO:0007669"/>
    <property type="project" value="InterPro"/>
</dbReference>
<evidence type="ECO:0000256" key="2">
    <source>
        <dbReference type="ARBA" id="ARBA00023125"/>
    </source>
</evidence>
<dbReference type="Pfam" id="PF12833">
    <property type="entry name" value="HTH_18"/>
    <property type="match status" value="1"/>
</dbReference>
<proteinExistence type="predicted"/>
<dbReference type="Proteomes" id="UP000198967">
    <property type="component" value="Unassembled WGS sequence"/>
</dbReference>
<evidence type="ECO:0000256" key="3">
    <source>
        <dbReference type="ARBA" id="ARBA00023163"/>
    </source>
</evidence>
<evidence type="ECO:0000313" key="5">
    <source>
        <dbReference type="EMBL" id="SDG26389.1"/>
    </source>
</evidence>
<dbReference type="OrthoDB" id="2060755at2"/>
<dbReference type="InterPro" id="IPR018060">
    <property type="entry name" value="HTH_AraC"/>
</dbReference>
<keyword evidence="1" id="KW-0805">Transcription regulation</keyword>
<evidence type="ECO:0000256" key="1">
    <source>
        <dbReference type="ARBA" id="ARBA00023015"/>
    </source>
</evidence>
<dbReference type="EMBL" id="FNBE01000010">
    <property type="protein sequence ID" value="SDG26389.1"/>
    <property type="molecule type" value="Genomic_DNA"/>
</dbReference>
<gene>
    <name evidence="5" type="ORF">SAMN05216377_11094</name>
</gene>
<keyword evidence="6" id="KW-1185">Reference proteome</keyword>
<dbReference type="GO" id="GO:0043565">
    <property type="term" value="F:sequence-specific DNA binding"/>
    <property type="evidence" value="ECO:0007669"/>
    <property type="project" value="InterPro"/>
</dbReference>
<dbReference type="PANTHER" id="PTHR46796:SF6">
    <property type="entry name" value="ARAC SUBFAMILY"/>
    <property type="match status" value="1"/>
</dbReference>
<dbReference type="PROSITE" id="PS01124">
    <property type="entry name" value="HTH_ARAC_FAMILY_2"/>
    <property type="match status" value="1"/>
</dbReference>
<feature type="domain" description="HTH araC/xylS-type" evidence="4">
    <location>
        <begin position="194"/>
        <end position="292"/>
    </location>
</feature>
<dbReference type="RefSeq" id="WP_093085333.1">
    <property type="nucleotide sequence ID" value="NZ_FNBE01000010.1"/>
</dbReference>
<evidence type="ECO:0000259" key="4">
    <source>
        <dbReference type="PROSITE" id="PS01124"/>
    </source>
</evidence>
<reference evidence="5 6" key="1">
    <citation type="submission" date="2016-10" db="EMBL/GenBank/DDBJ databases">
        <authorList>
            <person name="de Groot N.N."/>
        </authorList>
    </citation>
    <scope>NUCLEOTIDE SEQUENCE [LARGE SCALE GENOMIC DNA]</scope>
    <source>
        <strain evidence="5 6">CGMCC 4.3143</strain>
    </source>
</reference>
<protein>
    <submittedName>
        <fullName evidence="5">Transcriptional regulator, AraC family</fullName>
    </submittedName>
</protein>
<name>A0A1G7SVD0_PSEOR</name>
<sequence length="293" mass="33562">MDELIVPDQYPEWVPGQEILRGADDSWDGVSLRAFRYGALDVVLPPVRDYLIVAYQRGQVDMRRTLDGRVSHEQLSPGDVTLLTRAVETHWTWREPIDVAHLHLTHDFVQSVCRQMYDRDIADVRLRDELRADDPAVFRAVGIVAHEARANGPGAQLLVESVACQLAVHLLRRHTELTFREYHPDQGLPIALVRQVEEYVLTHLGRGIALQELADSVSLSRYHFARRFRQATGHNPHEFVMLKRIEKAQSLLRRTQAPLREIAADCGFTDQSHMTKQFRRRIGVTPGRFRADG</sequence>
<dbReference type="InterPro" id="IPR009057">
    <property type="entry name" value="Homeodomain-like_sf"/>
</dbReference>
<dbReference type="STRING" id="366584.SAMN05216377_11094"/>
<keyword evidence="2" id="KW-0238">DNA-binding</keyword>
<keyword evidence="3" id="KW-0804">Transcription</keyword>